<dbReference type="Proteomes" id="UP000013525">
    <property type="component" value="Unassembled WGS sequence"/>
</dbReference>
<accession>R7WL44</accession>
<evidence type="ECO:0000259" key="2">
    <source>
        <dbReference type="PROSITE" id="PS50160"/>
    </source>
</evidence>
<sequence length="43" mass="4922">MLDLAREHGLEGVVAKRVDSTYRPGRRSPTWIKTPLRNNTEVT</sequence>
<protein>
    <submittedName>
        <fullName evidence="3">DNA-ligase</fullName>
    </submittedName>
</protein>
<dbReference type="GO" id="GO:0003910">
    <property type="term" value="F:DNA ligase (ATP) activity"/>
    <property type="evidence" value="ECO:0007669"/>
    <property type="project" value="InterPro"/>
</dbReference>
<evidence type="ECO:0000313" key="3">
    <source>
        <dbReference type="EMBL" id="EOM74719.1"/>
    </source>
</evidence>
<feature type="region of interest" description="Disordered" evidence="1">
    <location>
        <begin position="21"/>
        <end position="43"/>
    </location>
</feature>
<dbReference type="GO" id="GO:0006310">
    <property type="term" value="P:DNA recombination"/>
    <property type="evidence" value="ECO:0007669"/>
    <property type="project" value="InterPro"/>
</dbReference>
<reference evidence="3 4" key="1">
    <citation type="journal article" date="2013" name="Genome Announc.">
        <title>Draft Genome Sequence of Rhodococcus rhodnii Strain LMG5362, a Symbiont of Rhodnius prolixus (Hemiptera, Reduviidae, Triatominae), the Principle Vector of Trypanosoma cruzi.</title>
        <authorList>
            <person name="Pachebat J.A."/>
            <person name="van Keulen G."/>
            <person name="Whitten M.M."/>
            <person name="Girdwood S."/>
            <person name="Del Sol R."/>
            <person name="Dyson P.J."/>
            <person name="Facey P.D."/>
        </authorList>
    </citation>
    <scope>NUCLEOTIDE SEQUENCE [LARGE SCALE GENOMIC DNA]</scope>
    <source>
        <strain evidence="3 4">LMG 5362</strain>
    </source>
</reference>
<dbReference type="PROSITE" id="PS50160">
    <property type="entry name" value="DNA_LIGASE_A3"/>
    <property type="match status" value="1"/>
</dbReference>
<evidence type="ECO:0000313" key="4">
    <source>
        <dbReference type="Proteomes" id="UP000013525"/>
    </source>
</evidence>
<dbReference type="GO" id="GO:0006281">
    <property type="term" value="P:DNA repair"/>
    <property type="evidence" value="ECO:0007669"/>
    <property type="project" value="InterPro"/>
</dbReference>
<evidence type="ECO:0000256" key="1">
    <source>
        <dbReference type="SAM" id="MobiDB-lite"/>
    </source>
</evidence>
<gene>
    <name evidence="3" type="ORF">Rrhod_3961</name>
</gene>
<dbReference type="PATRIC" id="fig|1273125.3.peg.3765"/>
<dbReference type="AlphaFoldDB" id="R7WL44"/>
<dbReference type="SUPFAM" id="SSF56091">
    <property type="entry name" value="DNA ligase/mRNA capping enzyme, catalytic domain"/>
    <property type="match status" value="1"/>
</dbReference>
<feature type="domain" description="ATP-dependent DNA ligase family profile" evidence="2">
    <location>
        <begin position="1"/>
        <end position="33"/>
    </location>
</feature>
<dbReference type="Gene3D" id="3.30.1490.70">
    <property type="match status" value="1"/>
</dbReference>
<name>R7WL44_9NOCA</name>
<comment type="caution">
    <text evidence="3">The sequence shown here is derived from an EMBL/GenBank/DDBJ whole genome shotgun (WGS) entry which is preliminary data.</text>
</comment>
<dbReference type="InterPro" id="IPR012310">
    <property type="entry name" value="DNA_ligase_ATP-dep_cent"/>
</dbReference>
<keyword evidence="4" id="KW-1185">Reference proteome</keyword>
<dbReference type="Pfam" id="PF01068">
    <property type="entry name" value="DNA_ligase_A_M"/>
    <property type="match status" value="1"/>
</dbReference>
<dbReference type="EMBL" id="APMY01000124">
    <property type="protein sequence ID" value="EOM74719.1"/>
    <property type="molecule type" value="Genomic_DNA"/>
</dbReference>
<organism evidence="3 4">
    <name type="scientific">Rhodococcus rhodnii LMG 5362</name>
    <dbReference type="NCBI Taxonomy" id="1273125"/>
    <lineage>
        <taxon>Bacteria</taxon>
        <taxon>Bacillati</taxon>
        <taxon>Actinomycetota</taxon>
        <taxon>Actinomycetes</taxon>
        <taxon>Mycobacteriales</taxon>
        <taxon>Nocardiaceae</taxon>
        <taxon>Rhodococcus</taxon>
    </lineage>
</organism>
<dbReference type="eggNOG" id="COG1793">
    <property type="taxonomic scope" value="Bacteria"/>
</dbReference>
<proteinExistence type="predicted"/>
<dbReference type="GO" id="GO:0005524">
    <property type="term" value="F:ATP binding"/>
    <property type="evidence" value="ECO:0007669"/>
    <property type="project" value="InterPro"/>
</dbReference>
<keyword evidence="3" id="KW-0436">Ligase</keyword>